<dbReference type="PANTHER" id="PTHR11986">
    <property type="entry name" value="AMINOTRANSFERASE CLASS III"/>
    <property type="match status" value="1"/>
</dbReference>
<comment type="caution">
    <text evidence="6">The sequence shown here is derived from an EMBL/GenBank/DDBJ whole genome shotgun (WGS) entry which is preliminary data.</text>
</comment>
<dbReference type="InterPro" id="IPR050103">
    <property type="entry name" value="Class-III_PLP-dep_AT"/>
</dbReference>
<dbReference type="Gene3D" id="3.90.1150.10">
    <property type="entry name" value="Aspartate Aminotransferase, domain 1"/>
    <property type="match status" value="1"/>
</dbReference>
<dbReference type="EMBL" id="SJPW01000004">
    <property type="protein sequence ID" value="TWU54451.1"/>
    <property type="molecule type" value="Genomic_DNA"/>
</dbReference>
<keyword evidence="7" id="KW-1185">Reference proteome</keyword>
<dbReference type="Pfam" id="PF00202">
    <property type="entry name" value="Aminotran_3"/>
    <property type="match status" value="1"/>
</dbReference>
<dbReference type="InterPro" id="IPR015422">
    <property type="entry name" value="PyrdxlP-dep_Trfase_small"/>
</dbReference>
<dbReference type="RefSeq" id="WP_146458674.1">
    <property type="nucleotide sequence ID" value="NZ_SJPW01000004.1"/>
</dbReference>
<evidence type="ECO:0000256" key="5">
    <source>
        <dbReference type="SAM" id="MobiDB-lite"/>
    </source>
</evidence>
<dbReference type="SUPFAM" id="SSF53383">
    <property type="entry name" value="PLP-dependent transferases"/>
    <property type="match status" value="1"/>
</dbReference>
<name>A0A5C6F4R8_9BACT</name>
<proteinExistence type="inferred from homology"/>
<sequence length="438" mass="46401">MSDTNDDESLAPIDGAEFPQLEDAVMGPANEPEPEIETGAEPDASVARPSPRKRFTGRAIGIRRGDANGYEIVDALAGRASVFGFGFDSTADAIRSVADQYLGDASAWQDRGNHSPSSLSLRDAFGEFLKPFGGVQTDSVSLASSSDAAIEQMLANVRHRHGGKRYRTIAMVGSDHGRTGMCRTASGRPELHDGFGPMMAGFAHAPTGDLAAIESMIDDNTGCILLCPIDFAAGAVACETGYLKGLRRLCDQHDLLLAVDETQLMFGASGSPLTWTSITDVPADMFAVAGGLFAGMSGGLVFANERSTSRRPAHSIDNPLLAAVAVQTIESMFEHDLLEPSADHARTFAIELAESISSFEFVRDIHATGMTIGVETDIESTDVVAAATKQGLRIESAGDVGIRIQLPLALTPDDRTQFLSRFASTLGELEQSTANMNA</sequence>
<accession>A0A5C6F4R8</accession>
<dbReference type="GO" id="GO:0030170">
    <property type="term" value="F:pyridoxal phosphate binding"/>
    <property type="evidence" value="ECO:0007669"/>
    <property type="project" value="InterPro"/>
</dbReference>
<dbReference type="EC" id="2.6.1.11" evidence="6"/>
<evidence type="ECO:0000256" key="2">
    <source>
        <dbReference type="ARBA" id="ARBA00022576"/>
    </source>
</evidence>
<dbReference type="AlphaFoldDB" id="A0A5C6F4R8"/>
<dbReference type="InterPro" id="IPR015424">
    <property type="entry name" value="PyrdxlP-dep_Trfase"/>
</dbReference>
<keyword evidence="2 6" id="KW-0032">Aminotransferase</keyword>
<evidence type="ECO:0000256" key="1">
    <source>
        <dbReference type="ARBA" id="ARBA00001933"/>
    </source>
</evidence>
<dbReference type="GO" id="GO:0003992">
    <property type="term" value="F:N2-acetyl-L-ornithine:2-oxoglutarate 5-aminotransferase activity"/>
    <property type="evidence" value="ECO:0007669"/>
    <property type="project" value="UniProtKB-EC"/>
</dbReference>
<reference evidence="6 7" key="1">
    <citation type="submission" date="2019-02" db="EMBL/GenBank/DDBJ databases">
        <title>Deep-cultivation of Planctomycetes and their phenomic and genomic characterization uncovers novel biology.</title>
        <authorList>
            <person name="Wiegand S."/>
            <person name="Jogler M."/>
            <person name="Boedeker C."/>
            <person name="Pinto D."/>
            <person name="Vollmers J."/>
            <person name="Rivas-Marin E."/>
            <person name="Kohn T."/>
            <person name="Peeters S.H."/>
            <person name="Heuer A."/>
            <person name="Rast P."/>
            <person name="Oberbeckmann S."/>
            <person name="Bunk B."/>
            <person name="Jeske O."/>
            <person name="Meyerdierks A."/>
            <person name="Storesund J.E."/>
            <person name="Kallscheuer N."/>
            <person name="Luecker S."/>
            <person name="Lage O.M."/>
            <person name="Pohl T."/>
            <person name="Merkel B.J."/>
            <person name="Hornburger P."/>
            <person name="Mueller R.-W."/>
            <person name="Bruemmer F."/>
            <person name="Labrenz M."/>
            <person name="Spormann A.M."/>
            <person name="Op Den Camp H."/>
            <person name="Overmann J."/>
            <person name="Amann R."/>
            <person name="Jetten M.S.M."/>
            <person name="Mascher T."/>
            <person name="Medema M.H."/>
            <person name="Devos D.P."/>
            <person name="Kaster A.-K."/>
            <person name="Ovreas L."/>
            <person name="Rohde M."/>
            <person name="Galperin M.Y."/>
            <person name="Jogler C."/>
        </authorList>
    </citation>
    <scope>NUCLEOTIDE SEQUENCE [LARGE SCALE GENOMIC DNA]</scope>
    <source>
        <strain evidence="6 7">Poly51</strain>
    </source>
</reference>
<comment type="similarity">
    <text evidence="4">Belongs to the class-III pyridoxal-phosphate-dependent aminotransferase family.</text>
</comment>
<evidence type="ECO:0000256" key="4">
    <source>
        <dbReference type="RuleBase" id="RU003560"/>
    </source>
</evidence>
<dbReference type="GO" id="GO:0042802">
    <property type="term" value="F:identical protein binding"/>
    <property type="evidence" value="ECO:0007669"/>
    <property type="project" value="TreeGrafter"/>
</dbReference>
<dbReference type="InterPro" id="IPR005814">
    <property type="entry name" value="Aminotrans_3"/>
</dbReference>
<evidence type="ECO:0000313" key="6">
    <source>
        <dbReference type="EMBL" id="TWU54451.1"/>
    </source>
</evidence>
<organism evidence="6 7">
    <name type="scientific">Rubripirellula tenax</name>
    <dbReference type="NCBI Taxonomy" id="2528015"/>
    <lineage>
        <taxon>Bacteria</taxon>
        <taxon>Pseudomonadati</taxon>
        <taxon>Planctomycetota</taxon>
        <taxon>Planctomycetia</taxon>
        <taxon>Pirellulales</taxon>
        <taxon>Pirellulaceae</taxon>
        <taxon>Rubripirellula</taxon>
    </lineage>
</organism>
<dbReference type="OrthoDB" id="9816013at2"/>
<feature type="region of interest" description="Disordered" evidence="5">
    <location>
        <begin position="1"/>
        <end position="52"/>
    </location>
</feature>
<dbReference type="InterPro" id="IPR015421">
    <property type="entry name" value="PyrdxlP-dep_Trfase_major"/>
</dbReference>
<keyword evidence="3 4" id="KW-0663">Pyridoxal phosphate</keyword>
<protein>
    <submittedName>
        <fullName evidence="6">Succinylornithine transaminase/acetylornithine aminotransferase</fullName>
        <ecNumber evidence="6">2.6.1.11</ecNumber>
    </submittedName>
</protein>
<keyword evidence="6" id="KW-0808">Transferase</keyword>
<dbReference type="Gene3D" id="3.40.640.10">
    <property type="entry name" value="Type I PLP-dependent aspartate aminotransferase-like (Major domain)"/>
    <property type="match status" value="1"/>
</dbReference>
<evidence type="ECO:0000256" key="3">
    <source>
        <dbReference type="ARBA" id="ARBA00022898"/>
    </source>
</evidence>
<evidence type="ECO:0000313" key="7">
    <source>
        <dbReference type="Proteomes" id="UP000318288"/>
    </source>
</evidence>
<comment type="cofactor">
    <cofactor evidence="1">
        <name>pyridoxal 5'-phosphate</name>
        <dbReference type="ChEBI" id="CHEBI:597326"/>
    </cofactor>
</comment>
<gene>
    <name evidence="6" type="primary">aruC</name>
    <name evidence="6" type="ORF">Poly51_31700</name>
</gene>
<dbReference type="Proteomes" id="UP000318288">
    <property type="component" value="Unassembled WGS sequence"/>
</dbReference>
<dbReference type="PANTHER" id="PTHR11986:SF113">
    <property type="entry name" value="SUCCINYLORNITHINE TRANSAMINASE"/>
    <property type="match status" value="1"/>
</dbReference>